<reference evidence="16" key="2">
    <citation type="submission" date="2019-09" db="EMBL/GenBank/DDBJ databases">
        <title>Distinct polysaccharide growth profiles of human intestinal Prevotella copri isolates.</title>
        <authorList>
            <person name="Fehlner-Peach H."/>
            <person name="Magnabosco C."/>
            <person name="Raghavan V."/>
            <person name="Scher J.U."/>
            <person name="Tett A."/>
            <person name="Cox L.M."/>
            <person name="Gottsegen C."/>
            <person name="Watters A."/>
            <person name="Wiltshire- Gordon J.D."/>
            <person name="Segata N."/>
            <person name="Bonneau R."/>
            <person name="Littman D.R."/>
        </authorList>
    </citation>
    <scope>NUCLEOTIDE SEQUENCE [LARGE SCALE GENOMIC DNA]</scope>
    <source>
        <strain evidence="16">iAA108</strain>
    </source>
</reference>
<evidence type="ECO:0000313" key="2">
    <source>
        <dbReference type="EMBL" id="MCP9565712.1"/>
    </source>
</evidence>
<evidence type="ECO:0000313" key="9">
    <source>
        <dbReference type="EMBL" id="RHA82353.1"/>
    </source>
</evidence>
<dbReference type="Proteomes" id="UP000286077">
    <property type="component" value="Unassembled WGS sequence"/>
</dbReference>
<dbReference type="EMBL" id="QSFW01000046">
    <property type="protein sequence ID" value="RHA82353.1"/>
    <property type="molecule type" value="Genomic_DNA"/>
</dbReference>
<evidence type="ECO:0000313" key="16">
    <source>
        <dbReference type="Proteomes" id="UP000421408"/>
    </source>
</evidence>
<evidence type="ECO:0000313" key="15">
    <source>
        <dbReference type="Proteomes" id="UP000286077"/>
    </source>
</evidence>
<dbReference type="PANTHER" id="PTHR13696:SF52">
    <property type="entry name" value="PARA FAMILY PROTEIN CT_582"/>
    <property type="match status" value="1"/>
</dbReference>
<evidence type="ECO:0000259" key="1">
    <source>
        <dbReference type="Pfam" id="PF01656"/>
    </source>
</evidence>
<dbReference type="RefSeq" id="WP_117587563.1">
    <property type="nucleotide sequence ID" value="NZ_CABOGV010000041.1"/>
</dbReference>
<dbReference type="Pfam" id="PF01656">
    <property type="entry name" value="CbiA"/>
    <property type="match status" value="1"/>
</dbReference>
<evidence type="ECO:0000313" key="6">
    <source>
        <dbReference type="EMBL" id="RGW38326.1"/>
    </source>
</evidence>
<dbReference type="EMBL" id="JANDWZ010000047">
    <property type="protein sequence ID" value="MCP9565712.1"/>
    <property type="molecule type" value="Genomic_DNA"/>
</dbReference>
<dbReference type="EMBL" id="QSAQ01000082">
    <property type="protein sequence ID" value="RGW62523.1"/>
    <property type="molecule type" value="Genomic_DNA"/>
</dbReference>
<dbReference type="Proteomes" id="UP000285604">
    <property type="component" value="Unassembled WGS sequence"/>
</dbReference>
<evidence type="ECO:0000313" key="12">
    <source>
        <dbReference type="Proteomes" id="UP000283872"/>
    </source>
</evidence>
<evidence type="ECO:0000313" key="3">
    <source>
        <dbReference type="EMBL" id="MQN84077.1"/>
    </source>
</evidence>
<dbReference type="Proteomes" id="UP001205531">
    <property type="component" value="Unassembled WGS sequence"/>
</dbReference>
<dbReference type="EMBL" id="QSSA01000040">
    <property type="protein sequence ID" value="RGL55390.1"/>
    <property type="molecule type" value="Genomic_DNA"/>
</dbReference>
<gene>
    <name evidence="9" type="ORF">DW916_15445</name>
    <name evidence="7" type="ORF">DWV60_16165</name>
    <name evidence="6" type="ORF">DWV76_16775</name>
    <name evidence="5" type="ORF">DWY11_13775</name>
    <name evidence="8" type="ORF">DXA63_10390</name>
    <name evidence="4" type="ORF">DXC61_13780</name>
    <name evidence="3" type="ORF">F7D74_08850</name>
    <name evidence="2" type="ORF">NNC64_14365</name>
</gene>
<evidence type="ECO:0000313" key="7">
    <source>
        <dbReference type="EMBL" id="RGW62523.1"/>
    </source>
</evidence>
<reference evidence="3" key="4">
    <citation type="submission" date="2022-12" db="EMBL/GenBank/DDBJ databases">
        <title>Distinct polysaccharide growth profiles of human intestinal Prevotella copri isolates.</title>
        <authorList>
            <person name="Fehlner-Peach H."/>
            <person name="Magnabosco C."/>
            <person name="Raghavan V."/>
            <person name="Scher J.U."/>
            <person name="Tett A."/>
            <person name="Cox L.M."/>
            <person name="Gottsegen C."/>
            <person name="Watters A."/>
            <person name="Wiltshire- Gordon J.D."/>
            <person name="Segata N."/>
            <person name="Bonneau R."/>
            <person name="Littman D.R."/>
        </authorList>
    </citation>
    <scope>NUCLEOTIDE SEQUENCE</scope>
    <source>
        <strain evidence="3">IAA108</strain>
    </source>
</reference>
<dbReference type="CDD" id="cd02042">
    <property type="entry name" value="ParAB_family"/>
    <property type="match status" value="1"/>
</dbReference>
<protein>
    <submittedName>
        <fullName evidence="2">ParA family protein</fullName>
    </submittedName>
</protein>
<dbReference type="Gene3D" id="3.40.50.300">
    <property type="entry name" value="P-loop containing nucleotide triphosphate hydrolases"/>
    <property type="match status" value="1"/>
</dbReference>
<dbReference type="Proteomes" id="UP000283785">
    <property type="component" value="Unassembled WGS sequence"/>
</dbReference>
<evidence type="ECO:0000313" key="4">
    <source>
        <dbReference type="EMBL" id="RGL55390.1"/>
    </source>
</evidence>
<dbReference type="InterPro" id="IPR050678">
    <property type="entry name" value="DNA_Partitioning_ATPase"/>
</dbReference>
<dbReference type="Proteomes" id="UP000261187">
    <property type="component" value="Unassembled WGS sequence"/>
</dbReference>
<accession>A0A3E4SBE8</accession>
<proteinExistence type="predicted"/>
<feature type="domain" description="CobQ/CobB/MinD/ParA nucleotide binding" evidence="1">
    <location>
        <begin position="8"/>
        <end position="213"/>
    </location>
</feature>
<evidence type="ECO:0000313" key="11">
    <source>
        <dbReference type="Proteomes" id="UP000283785"/>
    </source>
</evidence>
<dbReference type="EMBL" id="QSCI01000047">
    <property type="protein sequence ID" value="RGX93239.1"/>
    <property type="molecule type" value="Genomic_DNA"/>
</dbReference>
<dbReference type="Proteomes" id="UP000283872">
    <property type="component" value="Unassembled WGS sequence"/>
</dbReference>
<sequence length="253" mass="28664">MKKEPTFIAFSTQKGGAGKTTLTVLMASYLYYVRGYDVVVVDCDFPQFSIKDMRERDMQSIESNEYLLRQTHEMMKRTGKPAYPIVESRPEEAVETVKPFLDMDTPPDFIFFDLAGTIDNLGVIDTVATMDYIFCPITADNVVLRSSIMFASQLNDMFVSVGKTNIKELNMLWNMVDAREKTDLYEKAGRVMDGLGLSVLDTFIPDSKRFRKECAEDGNKAVFRSTILPPDKQLIKGSNIEKLADEILSIIKK</sequence>
<dbReference type="Proteomes" id="UP000421408">
    <property type="component" value="Unassembled WGS sequence"/>
</dbReference>
<evidence type="ECO:0000313" key="10">
    <source>
        <dbReference type="Proteomes" id="UP000261187"/>
    </source>
</evidence>
<dbReference type="EMBL" id="QRVA01000048">
    <property type="protein sequence ID" value="RGS11848.1"/>
    <property type="molecule type" value="Genomic_DNA"/>
</dbReference>
<evidence type="ECO:0000313" key="5">
    <source>
        <dbReference type="EMBL" id="RGS11848.1"/>
    </source>
</evidence>
<reference evidence="2" key="3">
    <citation type="submission" date="2022-07" db="EMBL/GenBank/DDBJ databases">
        <title>Prevotella copri.</title>
        <authorList>
            <person name="Yang C."/>
        </authorList>
    </citation>
    <scope>NUCLEOTIDE SEQUENCE</scope>
    <source>
        <strain evidence="2">HF2107</strain>
    </source>
</reference>
<organism evidence="2 17">
    <name type="scientific">Segatella copri</name>
    <dbReference type="NCBI Taxonomy" id="165179"/>
    <lineage>
        <taxon>Bacteria</taxon>
        <taxon>Pseudomonadati</taxon>
        <taxon>Bacteroidota</taxon>
        <taxon>Bacteroidia</taxon>
        <taxon>Bacteroidales</taxon>
        <taxon>Prevotellaceae</taxon>
        <taxon>Segatella</taxon>
    </lineage>
</organism>
<dbReference type="InterPro" id="IPR027417">
    <property type="entry name" value="P-loop_NTPase"/>
</dbReference>
<dbReference type="AlphaFoldDB" id="A0A3E4SBE8"/>
<evidence type="ECO:0000313" key="14">
    <source>
        <dbReference type="Proteomes" id="UP000285604"/>
    </source>
</evidence>
<dbReference type="Proteomes" id="UP000284990">
    <property type="component" value="Unassembled WGS sequence"/>
</dbReference>
<dbReference type="EMBL" id="QSAG01000083">
    <property type="protein sequence ID" value="RGW38326.1"/>
    <property type="molecule type" value="Genomic_DNA"/>
</dbReference>
<evidence type="ECO:0000313" key="8">
    <source>
        <dbReference type="EMBL" id="RGX93239.1"/>
    </source>
</evidence>
<comment type="caution">
    <text evidence="2">The sequence shown here is derived from an EMBL/GenBank/DDBJ whole genome shotgun (WGS) entry which is preliminary data.</text>
</comment>
<dbReference type="EMBL" id="VZCC01000060">
    <property type="protein sequence ID" value="MQN84077.1"/>
    <property type="molecule type" value="Genomic_DNA"/>
</dbReference>
<dbReference type="InterPro" id="IPR002586">
    <property type="entry name" value="CobQ/CobB/MinD/ParA_Nub-bd_dom"/>
</dbReference>
<dbReference type="PANTHER" id="PTHR13696">
    <property type="entry name" value="P-LOOP CONTAINING NUCLEOSIDE TRIPHOSPHATE HYDROLASE"/>
    <property type="match status" value="1"/>
</dbReference>
<name>A0A3E4SBE8_9BACT</name>
<dbReference type="SUPFAM" id="SSF52540">
    <property type="entry name" value="P-loop containing nucleoside triphosphate hydrolases"/>
    <property type="match status" value="1"/>
</dbReference>
<evidence type="ECO:0000313" key="13">
    <source>
        <dbReference type="Proteomes" id="UP000284990"/>
    </source>
</evidence>
<reference evidence="10 11" key="1">
    <citation type="submission" date="2018-08" db="EMBL/GenBank/DDBJ databases">
        <title>A genome reference for cultivated species of the human gut microbiota.</title>
        <authorList>
            <person name="Zou Y."/>
            <person name="Xue W."/>
            <person name="Luo G."/>
        </authorList>
    </citation>
    <scope>NUCLEOTIDE SEQUENCE [LARGE SCALE GENOMIC DNA]</scope>
    <source>
        <strain evidence="7 15">AF11-14</strain>
        <strain evidence="6 11">AF12-50</strain>
        <strain evidence="5 12">AF24-12</strain>
        <strain evidence="9 13">AM42-23AC</strain>
        <strain evidence="8 14">OF03-3</strain>
        <strain evidence="4 10">TF06-40</strain>
    </source>
</reference>
<evidence type="ECO:0000313" key="17">
    <source>
        <dbReference type="Proteomes" id="UP001205531"/>
    </source>
</evidence>